<keyword evidence="1" id="KW-0472">Membrane</keyword>
<dbReference type="OrthoDB" id="4308950at2"/>
<feature type="transmembrane region" description="Helical" evidence="1">
    <location>
        <begin position="100"/>
        <end position="120"/>
    </location>
</feature>
<dbReference type="RefSeq" id="WP_106674259.1">
    <property type="nucleotide sequence ID" value="NZ_PXWG01000004.1"/>
</dbReference>
<evidence type="ECO:0000313" key="2">
    <source>
        <dbReference type="EMBL" id="PSJ30054.1"/>
    </source>
</evidence>
<evidence type="ECO:0000256" key="1">
    <source>
        <dbReference type="SAM" id="Phobius"/>
    </source>
</evidence>
<keyword evidence="3" id="KW-1185">Reference proteome</keyword>
<feature type="transmembrane region" description="Helical" evidence="1">
    <location>
        <begin position="6"/>
        <end position="24"/>
    </location>
</feature>
<dbReference type="Proteomes" id="UP000242427">
    <property type="component" value="Unassembled WGS sequence"/>
</dbReference>
<keyword evidence="1" id="KW-1133">Transmembrane helix</keyword>
<reference evidence="2 3" key="1">
    <citation type="submission" date="2018-03" db="EMBL/GenBank/DDBJ databases">
        <title>Chitinolytic properties of Streptosporangium nondiastaticum TBG75A20.</title>
        <authorList>
            <person name="Gayathri V."/>
            <person name="Shiburaj S."/>
        </authorList>
    </citation>
    <scope>NUCLEOTIDE SEQUENCE [LARGE SCALE GENOMIC DNA]</scope>
    <source>
        <strain evidence="2 3">TBG75A20</strain>
    </source>
</reference>
<name>A0A9X7PJB2_9ACTN</name>
<protein>
    <submittedName>
        <fullName evidence="2">Uncharacterized protein</fullName>
    </submittedName>
</protein>
<gene>
    <name evidence="2" type="ORF">B7P34_03385</name>
</gene>
<feature type="transmembrane region" description="Helical" evidence="1">
    <location>
        <begin position="54"/>
        <end position="74"/>
    </location>
</feature>
<evidence type="ECO:0000313" key="3">
    <source>
        <dbReference type="Proteomes" id="UP000242427"/>
    </source>
</evidence>
<dbReference type="AlphaFoldDB" id="A0A9X7PJB2"/>
<dbReference type="EMBL" id="PXWG01000004">
    <property type="protein sequence ID" value="PSJ30054.1"/>
    <property type="molecule type" value="Genomic_DNA"/>
</dbReference>
<sequence length="124" mass="13548">MTTWWLVAYAATAVCLAVCVPIMPTPHAKKYMALTPLAAAFIAVATGTKGHHDAAAMLCIYSSTILIAPLGMAGRRKEVHKMARDARLFGAKDELAPMRLHVQMCTAFAVMMAVWIWFIWAGRA</sequence>
<organism evidence="2 3">
    <name type="scientific">Streptosporangium nondiastaticum</name>
    <dbReference type="NCBI Taxonomy" id="35764"/>
    <lineage>
        <taxon>Bacteria</taxon>
        <taxon>Bacillati</taxon>
        <taxon>Actinomycetota</taxon>
        <taxon>Actinomycetes</taxon>
        <taxon>Streptosporangiales</taxon>
        <taxon>Streptosporangiaceae</taxon>
        <taxon>Streptosporangium</taxon>
    </lineage>
</organism>
<comment type="caution">
    <text evidence="2">The sequence shown here is derived from an EMBL/GenBank/DDBJ whole genome shotgun (WGS) entry which is preliminary data.</text>
</comment>
<accession>A0A9X7PJB2</accession>
<proteinExistence type="predicted"/>
<keyword evidence="1" id="KW-0812">Transmembrane</keyword>